<evidence type="ECO:0000256" key="6">
    <source>
        <dbReference type="HAMAP-Rule" id="MF_01208"/>
    </source>
</evidence>
<feature type="binding site" evidence="6">
    <location>
        <position position="72"/>
    </location>
    <ligand>
        <name>5-phospho-alpha-D-ribose 1-diphosphate</name>
        <dbReference type="ChEBI" id="CHEBI:58017"/>
        <note>ligand shared between dimeric partners</note>
    </ligand>
</feature>
<dbReference type="HAMAP" id="MF_01208">
    <property type="entry name" value="PyrE"/>
    <property type="match status" value="1"/>
</dbReference>
<comment type="pathway">
    <text evidence="1 6">Pyrimidine metabolism; UMP biosynthesis via de novo pathway; UMP from orotate: step 1/2.</text>
</comment>
<evidence type="ECO:0000313" key="9">
    <source>
        <dbReference type="EMBL" id="BAV94682.1"/>
    </source>
</evidence>
<dbReference type="InterPro" id="IPR000836">
    <property type="entry name" value="PRTase_dom"/>
</dbReference>
<evidence type="ECO:0000259" key="8">
    <source>
        <dbReference type="Pfam" id="PF00156"/>
    </source>
</evidence>
<gene>
    <name evidence="6" type="primary">pyrE</name>
    <name evidence="9" type="ORF">JBKA6_0669</name>
</gene>
<dbReference type="EMBL" id="AP014564">
    <property type="protein sequence ID" value="BAV94682.1"/>
    <property type="molecule type" value="Genomic_DNA"/>
</dbReference>
<dbReference type="GO" id="GO:0000287">
    <property type="term" value="F:magnesium ion binding"/>
    <property type="evidence" value="ECO:0007669"/>
    <property type="project" value="UniProtKB-UniRule"/>
</dbReference>
<keyword evidence="4 6" id="KW-0808">Transferase</keyword>
<sequence length="178" mass="19672">MDIKSPMYCDNRLILSDVNSREQIKRFIVEVVKEKFTNIDIIAGVATGAIAMGVLVAQELGLPFVYVRSEQKKHGTKNQIEGSLPKGARVLVVEDLISSGTSSLNAVRALKDVGSKVLGVMAVFSYGFKISKDNFSAENCELLTLTNCDIVLKRAIQKKYIIGEDIEKIKKWKDSCSK</sequence>
<keyword evidence="7" id="KW-0812">Transmembrane</keyword>
<dbReference type="GO" id="GO:0004588">
    <property type="term" value="F:orotate phosphoribosyltransferase activity"/>
    <property type="evidence" value="ECO:0007669"/>
    <property type="project" value="UniProtKB-UniRule"/>
</dbReference>
<dbReference type="GO" id="GO:0044205">
    <property type="term" value="P:'de novo' UMP biosynthetic process"/>
    <property type="evidence" value="ECO:0007669"/>
    <property type="project" value="UniProtKB-UniRule"/>
</dbReference>
<dbReference type="PANTHER" id="PTHR19278:SF9">
    <property type="entry name" value="URIDINE 5'-MONOPHOSPHATE SYNTHASE"/>
    <property type="match status" value="1"/>
</dbReference>
<dbReference type="SUPFAM" id="SSF53271">
    <property type="entry name" value="PRTase-like"/>
    <property type="match status" value="1"/>
</dbReference>
<accession>A0A1J1DXT6</accession>
<proteinExistence type="inferred from homology"/>
<comment type="subunit">
    <text evidence="6">Homodimer.</text>
</comment>
<dbReference type="EC" id="2.4.2.10" evidence="2 6"/>
<keyword evidence="5 6" id="KW-0665">Pyrimidine biosynthesis</keyword>
<reference evidence="9 10" key="1">
    <citation type="submission" date="2014-03" db="EMBL/GenBank/DDBJ databases">
        <title>complete genome sequence of Flavobacteriaceae bacterium JBKA-6.</title>
        <authorList>
            <person name="Takano T."/>
            <person name="Nakamura Y."/>
            <person name="Takuma S."/>
            <person name="Yasuike M."/>
            <person name="Matsuyama T."/>
            <person name="Sakai T."/>
            <person name="Fujiwara A."/>
            <person name="Kimoto K."/>
            <person name="Fukuda Y."/>
            <person name="Kondo H."/>
            <person name="Hirono I."/>
            <person name="Nakayasu C."/>
        </authorList>
    </citation>
    <scope>NUCLEOTIDE SEQUENCE [LARGE SCALE GENOMIC DNA]</scope>
    <source>
        <strain evidence="9 10">JBKA-6</strain>
    </source>
</reference>
<feature type="binding site" description="in other chain" evidence="6">
    <location>
        <begin position="94"/>
        <end position="102"/>
    </location>
    <ligand>
        <name>5-phospho-alpha-D-ribose 1-diphosphate</name>
        <dbReference type="ChEBI" id="CHEBI:58017"/>
        <note>ligand shared between dimeric partners</note>
    </ligand>
</feature>
<comment type="function">
    <text evidence="6">Catalyzes the transfer of a ribosyl phosphate group from 5-phosphoribose 1-diphosphate to orotate, leading to the formation of orotidine monophosphate (OMP).</text>
</comment>
<dbReference type="KEGG" id="ise:JBKA6_0669"/>
<feature type="transmembrane region" description="Helical" evidence="7">
    <location>
        <begin position="41"/>
        <end position="67"/>
    </location>
</feature>
<dbReference type="Proteomes" id="UP000243197">
    <property type="component" value="Chromosome"/>
</dbReference>
<dbReference type="PANTHER" id="PTHR19278">
    <property type="entry name" value="OROTATE PHOSPHORIBOSYLTRANSFERASE"/>
    <property type="match status" value="1"/>
</dbReference>
<keyword evidence="10" id="KW-1185">Reference proteome</keyword>
<dbReference type="InterPro" id="IPR023031">
    <property type="entry name" value="OPRT"/>
</dbReference>
<feature type="domain" description="Phosphoribosyltransferase" evidence="8">
    <location>
        <begin position="22"/>
        <end position="139"/>
    </location>
</feature>
<dbReference type="CDD" id="cd06223">
    <property type="entry name" value="PRTases_typeI"/>
    <property type="match status" value="1"/>
</dbReference>
<keyword evidence="3 6" id="KW-0328">Glycosyltransferase</keyword>
<dbReference type="UniPathway" id="UPA00070">
    <property type="reaction ID" value="UER00119"/>
</dbReference>
<comment type="caution">
    <text evidence="6">Lacks conserved residue(s) required for the propagation of feature annotation.</text>
</comment>
<evidence type="ECO:0000256" key="5">
    <source>
        <dbReference type="ARBA" id="ARBA00022975"/>
    </source>
</evidence>
<feature type="binding site" evidence="6">
    <location>
        <position position="98"/>
    </location>
    <ligand>
        <name>orotate</name>
        <dbReference type="ChEBI" id="CHEBI:30839"/>
    </ligand>
</feature>
<dbReference type="GO" id="GO:0019856">
    <property type="term" value="P:pyrimidine nucleobase biosynthetic process"/>
    <property type="evidence" value="ECO:0007669"/>
    <property type="project" value="TreeGrafter"/>
</dbReference>
<dbReference type="AlphaFoldDB" id="A0A1J1DXT6"/>
<dbReference type="Gene3D" id="3.40.50.2020">
    <property type="match status" value="1"/>
</dbReference>
<name>A0A1J1DXT6_9FLAO</name>
<evidence type="ECO:0000256" key="2">
    <source>
        <dbReference type="ARBA" id="ARBA00011971"/>
    </source>
</evidence>
<keyword evidence="7" id="KW-1133">Transmembrane helix</keyword>
<comment type="similarity">
    <text evidence="6">Belongs to the purine/pyrimidine phosphoribosyltransferase family. PyrE subfamily.</text>
</comment>
<evidence type="ECO:0000256" key="3">
    <source>
        <dbReference type="ARBA" id="ARBA00022676"/>
    </source>
</evidence>
<dbReference type="NCBIfam" id="TIGR00336">
    <property type="entry name" value="pyrE"/>
    <property type="match status" value="1"/>
</dbReference>
<organism evidence="9 10">
    <name type="scientific">Ichthyobacterium seriolicida</name>
    <dbReference type="NCBI Taxonomy" id="242600"/>
    <lineage>
        <taxon>Bacteria</taxon>
        <taxon>Pseudomonadati</taxon>
        <taxon>Bacteroidota</taxon>
        <taxon>Flavobacteriia</taxon>
        <taxon>Flavobacteriales</taxon>
        <taxon>Ichthyobacteriaceae</taxon>
        <taxon>Ichthyobacterium</taxon>
    </lineage>
</organism>
<evidence type="ECO:0000256" key="1">
    <source>
        <dbReference type="ARBA" id="ARBA00004889"/>
    </source>
</evidence>
<feature type="binding site" evidence="6">
    <location>
        <position position="74"/>
    </location>
    <ligand>
        <name>5-phospho-alpha-D-ribose 1-diphosphate</name>
        <dbReference type="ChEBI" id="CHEBI:58017"/>
        <note>ligand shared between dimeric partners</note>
    </ligand>
</feature>
<feature type="binding site" evidence="6">
    <location>
        <position position="68"/>
    </location>
    <ligand>
        <name>5-phospho-alpha-D-ribose 1-diphosphate</name>
        <dbReference type="ChEBI" id="CHEBI:58017"/>
        <note>ligand shared between dimeric partners</note>
    </ligand>
</feature>
<dbReference type="InterPro" id="IPR029057">
    <property type="entry name" value="PRTase-like"/>
</dbReference>
<comment type="catalytic activity">
    <reaction evidence="6">
        <text>orotidine 5'-phosphate + diphosphate = orotate + 5-phospho-alpha-D-ribose 1-diphosphate</text>
        <dbReference type="Rhea" id="RHEA:10380"/>
        <dbReference type="ChEBI" id="CHEBI:30839"/>
        <dbReference type="ChEBI" id="CHEBI:33019"/>
        <dbReference type="ChEBI" id="CHEBI:57538"/>
        <dbReference type="ChEBI" id="CHEBI:58017"/>
        <dbReference type="EC" id="2.4.2.10"/>
    </reaction>
</comment>
<dbReference type="Pfam" id="PF00156">
    <property type="entry name" value="Pribosyltran"/>
    <property type="match status" value="1"/>
</dbReference>
<evidence type="ECO:0000313" key="10">
    <source>
        <dbReference type="Proteomes" id="UP000243197"/>
    </source>
</evidence>
<comment type="cofactor">
    <cofactor evidence="6">
        <name>Mg(2+)</name>
        <dbReference type="ChEBI" id="CHEBI:18420"/>
    </cofactor>
</comment>
<keyword evidence="7" id="KW-0472">Membrane</keyword>
<evidence type="ECO:0000256" key="7">
    <source>
        <dbReference type="SAM" id="Phobius"/>
    </source>
</evidence>
<keyword evidence="6" id="KW-0460">Magnesium</keyword>
<protein>
    <recommendedName>
        <fullName evidence="2 6">Orotate phosphoribosyltransferase</fullName>
        <shortName evidence="6">OPRT</shortName>
        <shortName evidence="6">OPRTase</shortName>
        <ecNumber evidence="2 6">2.4.2.10</ecNumber>
    </recommendedName>
</protein>
<dbReference type="InterPro" id="IPR004467">
    <property type="entry name" value="Or_phspho_trans_dom"/>
</dbReference>
<evidence type="ECO:0000256" key="4">
    <source>
        <dbReference type="ARBA" id="ARBA00022679"/>
    </source>
</evidence>